<evidence type="ECO:0000256" key="5">
    <source>
        <dbReference type="ARBA" id="ARBA00023136"/>
    </source>
</evidence>
<feature type="transmembrane region" description="Helical" evidence="6">
    <location>
        <begin position="448"/>
        <end position="472"/>
    </location>
</feature>
<name>A0AAU7GJC4_9MICO</name>
<dbReference type="InterPro" id="IPR011701">
    <property type="entry name" value="MFS"/>
</dbReference>
<feature type="transmembrane region" description="Helical" evidence="6">
    <location>
        <begin position="416"/>
        <end position="436"/>
    </location>
</feature>
<organism evidence="8">
    <name type="scientific">Leifsonia sp. NPDC080035</name>
    <dbReference type="NCBI Taxonomy" id="3143936"/>
    <lineage>
        <taxon>Bacteria</taxon>
        <taxon>Bacillati</taxon>
        <taxon>Actinomycetota</taxon>
        <taxon>Actinomycetes</taxon>
        <taxon>Micrococcales</taxon>
        <taxon>Microbacteriaceae</taxon>
        <taxon>Leifsonia</taxon>
    </lineage>
</organism>
<feature type="transmembrane region" description="Helical" evidence="6">
    <location>
        <begin position="113"/>
        <end position="133"/>
    </location>
</feature>
<dbReference type="Gene3D" id="1.20.1250.20">
    <property type="entry name" value="MFS general substrate transporter like domains"/>
    <property type="match status" value="2"/>
</dbReference>
<evidence type="ECO:0000256" key="2">
    <source>
        <dbReference type="ARBA" id="ARBA00022448"/>
    </source>
</evidence>
<feature type="transmembrane region" description="Helical" evidence="6">
    <location>
        <begin position="88"/>
        <end position="107"/>
    </location>
</feature>
<feature type="transmembrane region" description="Helical" evidence="6">
    <location>
        <begin position="372"/>
        <end position="395"/>
    </location>
</feature>
<dbReference type="Pfam" id="PF07690">
    <property type="entry name" value="MFS_1"/>
    <property type="match status" value="1"/>
</dbReference>
<comment type="subcellular location">
    <subcellularLocation>
        <location evidence="1">Cell membrane</location>
        <topology evidence="1">Multi-pass membrane protein</topology>
    </subcellularLocation>
</comment>
<reference evidence="8" key="1">
    <citation type="submission" date="2024-05" db="EMBL/GenBank/DDBJ databases">
        <title>The Natural Products Discovery Center: Release of the First 8490 Sequenced Strains for Exploring Actinobacteria Biosynthetic Diversity.</title>
        <authorList>
            <person name="Kalkreuter E."/>
            <person name="Kautsar S.A."/>
            <person name="Yang D."/>
            <person name="Bader C.D."/>
            <person name="Teijaro C.N."/>
            <person name="Fluegel L."/>
            <person name="Davis C.M."/>
            <person name="Simpson J.R."/>
            <person name="Lauterbach L."/>
            <person name="Steele A.D."/>
            <person name="Gui C."/>
            <person name="Meng S."/>
            <person name="Li G."/>
            <person name="Viehrig K."/>
            <person name="Ye F."/>
            <person name="Su P."/>
            <person name="Kiefer A.F."/>
            <person name="Nichols A."/>
            <person name="Cepeda A.J."/>
            <person name="Yan W."/>
            <person name="Fan B."/>
            <person name="Jiang Y."/>
            <person name="Adhikari A."/>
            <person name="Zheng C.-J."/>
            <person name="Schuster L."/>
            <person name="Cowan T.M."/>
            <person name="Smanski M.J."/>
            <person name="Chevrette M.G."/>
            <person name="de Carvalho L.P.S."/>
            <person name="Shen B."/>
        </authorList>
    </citation>
    <scope>NUCLEOTIDE SEQUENCE</scope>
    <source>
        <strain evidence="8">NPDC080035</strain>
    </source>
</reference>
<protein>
    <submittedName>
        <fullName evidence="8">MFS transporter</fullName>
    </submittedName>
</protein>
<dbReference type="InterPro" id="IPR020846">
    <property type="entry name" value="MFS_dom"/>
</dbReference>
<keyword evidence="4 6" id="KW-1133">Transmembrane helix</keyword>
<gene>
    <name evidence="8" type="ORF">AAME72_08945</name>
</gene>
<keyword evidence="5 6" id="KW-0472">Membrane</keyword>
<dbReference type="GO" id="GO:0022857">
    <property type="term" value="F:transmembrane transporter activity"/>
    <property type="evidence" value="ECO:0007669"/>
    <property type="project" value="InterPro"/>
</dbReference>
<keyword evidence="2" id="KW-0813">Transport</keyword>
<feature type="transmembrane region" description="Helical" evidence="6">
    <location>
        <begin position="52"/>
        <end position="76"/>
    </location>
</feature>
<dbReference type="AlphaFoldDB" id="A0AAU7GJC4"/>
<feature type="transmembrane region" description="Helical" evidence="6">
    <location>
        <begin position="276"/>
        <end position="300"/>
    </location>
</feature>
<dbReference type="RefSeq" id="WP_348789891.1">
    <property type="nucleotide sequence ID" value="NZ_CP157390.1"/>
</dbReference>
<proteinExistence type="predicted"/>
<feature type="transmembrane region" description="Helical" evidence="6">
    <location>
        <begin position="208"/>
        <end position="231"/>
    </location>
</feature>
<evidence type="ECO:0000256" key="3">
    <source>
        <dbReference type="ARBA" id="ARBA00022692"/>
    </source>
</evidence>
<feature type="transmembrane region" description="Helical" evidence="6">
    <location>
        <begin position="145"/>
        <end position="169"/>
    </location>
</feature>
<evidence type="ECO:0000256" key="1">
    <source>
        <dbReference type="ARBA" id="ARBA00004651"/>
    </source>
</evidence>
<accession>A0AAU7GJC4</accession>
<keyword evidence="3 6" id="KW-0812">Transmembrane</keyword>
<dbReference type="SUPFAM" id="SSF103473">
    <property type="entry name" value="MFS general substrate transporter"/>
    <property type="match status" value="1"/>
</dbReference>
<evidence type="ECO:0000259" key="7">
    <source>
        <dbReference type="PROSITE" id="PS50850"/>
    </source>
</evidence>
<evidence type="ECO:0000256" key="4">
    <source>
        <dbReference type="ARBA" id="ARBA00022989"/>
    </source>
</evidence>
<dbReference type="PANTHER" id="PTHR42718:SF9">
    <property type="entry name" value="MAJOR FACILITATOR SUPERFAMILY MULTIDRUG TRANSPORTER MFSC"/>
    <property type="match status" value="1"/>
</dbReference>
<dbReference type="EMBL" id="CP157390">
    <property type="protein sequence ID" value="XBM49981.1"/>
    <property type="molecule type" value="Genomic_DNA"/>
</dbReference>
<evidence type="ECO:0000313" key="8">
    <source>
        <dbReference type="EMBL" id="XBM49981.1"/>
    </source>
</evidence>
<dbReference type="PROSITE" id="PS50850">
    <property type="entry name" value="MFS"/>
    <property type="match status" value="1"/>
</dbReference>
<feature type="transmembrane region" description="Helical" evidence="6">
    <location>
        <begin position="312"/>
        <end position="334"/>
    </location>
</feature>
<evidence type="ECO:0000256" key="6">
    <source>
        <dbReference type="SAM" id="Phobius"/>
    </source>
</evidence>
<feature type="transmembrane region" description="Helical" evidence="6">
    <location>
        <begin position="21"/>
        <end position="40"/>
    </location>
</feature>
<dbReference type="PANTHER" id="PTHR42718">
    <property type="entry name" value="MAJOR FACILITATOR SUPERFAMILY MULTIDRUG TRANSPORTER MFSC"/>
    <property type="match status" value="1"/>
</dbReference>
<sequence length="505" mass="50666">MSHASPPGTAASPVTKAAIGGVVGFLVVMELGSGMLQGWYPVLLTAIGGEFGVSAAALNWVSAGYMLATIVFVPVIAKLGDRYGHKKLLAVSAALVALGSIVVAIAPNFAVLLLGRALQAPLAAFLPLEFAIVRDRDEKSSGRSIGKLVGALTFGAAIGALGAGLLFNATANLRLVLWVPAIFLALCVPVVLFLVPESKARATGRIDWIGASLLGIGMLLALGGIGNAATLGWTNPVTWIVIVAGIALLALWVVVERRVAHPLIEISVLTKGGIGLPIVIAFLFGAQLFGSQTATTVYMLTDPAKAGFGLGVSPGTVGILSVITALAAFVAATLGDRLATRVGSKLALVAGGLLLVVSYLILVVGAHSLAVVAVGMVVGGQGNGILIAVLPAIVVKRAPADSVGIASALYNTSRTAAGAVAGALFALVMGSFLVTLGSGPTAVTTTAFAGYVAVWLICAAIGAAVVVLSLFIREKRVAADADTVTVVTDAAAIPTTPPIAAGETA</sequence>
<dbReference type="InterPro" id="IPR036259">
    <property type="entry name" value="MFS_trans_sf"/>
</dbReference>
<feature type="transmembrane region" description="Helical" evidence="6">
    <location>
        <begin position="237"/>
        <end position="255"/>
    </location>
</feature>
<feature type="transmembrane region" description="Helical" evidence="6">
    <location>
        <begin position="346"/>
        <end position="366"/>
    </location>
</feature>
<feature type="transmembrane region" description="Helical" evidence="6">
    <location>
        <begin position="175"/>
        <end position="196"/>
    </location>
</feature>
<feature type="domain" description="Major facilitator superfamily (MFS) profile" evidence="7">
    <location>
        <begin position="13"/>
        <end position="477"/>
    </location>
</feature>
<dbReference type="GO" id="GO:0005886">
    <property type="term" value="C:plasma membrane"/>
    <property type="evidence" value="ECO:0007669"/>
    <property type="project" value="UniProtKB-SubCell"/>
</dbReference>